<evidence type="ECO:0000313" key="2">
    <source>
        <dbReference type="Proteomes" id="UP000198838"/>
    </source>
</evidence>
<dbReference type="AlphaFoldDB" id="A0A1I0VQ45"/>
<sequence length="202" mass="22852">MDKQLIICIDREYGSGGLEIAEKLSKAYGIPLYHNNIIDEVFKENGNVDEWREEDEKPSTFAFTRAFSGSVKSSANILAKKQFKFIKKLAEQGQSFVVVGRCSDYILRNHPAQVSLFVSADMEFRIERAQKVYGLSKNEARPAIGKKDKFRARYHNSFCDTPWGNARGVDLCIKSSDIGIDETVKLILNFIKVARGIEAVNY</sequence>
<dbReference type="Gene3D" id="3.40.50.300">
    <property type="entry name" value="P-loop containing nucleotide triphosphate hydrolases"/>
    <property type="match status" value="1"/>
</dbReference>
<dbReference type="Pfam" id="PF13189">
    <property type="entry name" value="Cytidylate_kin2"/>
    <property type="match status" value="1"/>
</dbReference>
<reference evidence="1 2" key="1">
    <citation type="submission" date="2016-10" db="EMBL/GenBank/DDBJ databases">
        <authorList>
            <person name="de Groot N.N."/>
        </authorList>
    </citation>
    <scope>NUCLEOTIDE SEQUENCE [LARGE SCALE GENOMIC DNA]</scope>
    <source>
        <strain evidence="1 2">DSM 5522</strain>
    </source>
</reference>
<dbReference type="RefSeq" id="WP_092870181.1">
    <property type="nucleotide sequence ID" value="NZ_FOJY01000002.1"/>
</dbReference>
<proteinExistence type="predicted"/>
<protein>
    <submittedName>
        <fullName evidence="1">Cytidylate kinase</fullName>
    </submittedName>
</protein>
<keyword evidence="2" id="KW-1185">Reference proteome</keyword>
<dbReference type="GO" id="GO:0016301">
    <property type="term" value="F:kinase activity"/>
    <property type="evidence" value="ECO:0007669"/>
    <property type="project" value="UniProtKB-KW"/>
</dbReference>
<gene>
    <name evidence="1" type="ORF">SAMN05216249_102138</name>
</gene>
<evidence type="ECO:0000313" key="1">
    <source>
        <dbReference type="EMBL" id="SFA78569.1"/>
    </source>
</evidence>
<dbReference type="OrthoDB" id="9781180at2"/>
<dbReference type="SUPFAM" id="SSF52540">
    <property type="entry name" value="P-loop containing nucleoside triphosphate hydrolases"/>
    <property type="match status" value="1"/>
</dbReference>
<dbReference type="InterPro" id="IPR027417">
    <property type="entry name" value="P-loop_NTPase"/>
</dbReference>
<name>A0A1I0VQ45_9FIRM</name>
<keyword evidence="1" id="KW-0808">Transferase</keyword>
<dbReference type="STRING" id="1120918.SAMN05216249_102138"/>
<keyword evidence="1" id="KW-0418">Kinase</keyword>
<dbReference type="Proteomes" id="UP000198838">
    <property type="component" value="Unassembled WGS sequence"/>
</dbReference>
<organism evidence="1 2">
    <name type="scientific">Acetitomaculum ruminis DSM 5522</name>
    <dbReference type="NCBI Taxonomy" id="1120918"/>
    <lineage>
        <taxon>Bacteria</taxon>
        <taxon>Bacillati</taxon>
        <taxon>Bacillota</taxon>
        <taxon>Clostridia</taxon>
        <taxon>Lachnospirales</taxon>
        <taxon>Lachnospiraceae</taxon>
        <taxon>Acetitomaculum</taxon>
    </lineage>
</organism>
<dbReference type="EMBL" id="FOJY01000002">
    <property type="protein sequence ID" value="SFA78569.1"/>
    <property type="molecule type" value="Genomic_DNA"/>
</dbReference>
<accession>A0A1I0VQ45</accession>